<gene>
    <name evidence="1" type="ORF">EPI10_030130</name>
</gene>
<organism evidence="1 2">
    <name type="scientific">Gossypium australe</name>
    <dbReference type="NCBI Taxonomy" id="47621"/>
    <lineage>
        <taxon>Eukaryota</taxon>
        <taxon>Viridiplantae</taxon>
        <taxon>Streptophyta</taxon>
        <taxon>Embryophyta</taxon>
        <taxon>Tracheophyta</taxon>
        <taxon>Spermatophyta</taxon>
        <taxon>Magnoliopsida</taxon>
        <taxon>eudicotyledons</taxon>
        <taxon>Gunneridae</taxon>
        <taxon>Pentapetalae</taxon>
        <taxon>rosids</taxon>
        <taxon>malvids</taxon>
        <taxon>Malvales</taxon>
        <taxon>Malvaceae</taxon>
        <taxon>Malvoideae</taxon>
        <taxon>Gossypium</taxon>
    </lineage>
</organism>
<evidence type="ECO:0000313" key="2">
    <source>
        <dbReference type="Proteomes" id="UP000325315"/>
    </source>
</evidence>
<dbReference type="Proteomes" id="UP000325315">
    <property type="component" value="Unassembled WGS sequence"/>
</dbReference>
<proteinExistence type="predicted"/>
<protein>
    <recommendedName>
        <fullName evidence="3">Reverse transcriptase</fullName>
    </recommendedName>
</protein>
<comment type="caution">
    <text evidence="1">The sequence shown here is derived from an EMBL/GenBank/DDBJ whole genome shotgun (WGS) entry which is preliminary data.</text>
</comment>
<accession>A0A5B6WZT1</accession>
<evidence type="ECO:0000313" key="1">
    <source>
        <dbReference type="EMBL" id="KAA3486187.1"/>
    </source>
</evidence>
<dbReference type="AlphaFoldDB" id="A0A5B6WZT1"/>
<reference evidence="2" key="1">
    <citation type="journal article" date="2019" name="Plant Biotechnol. J.">
        <title>Genome sequencing of the Australian wild diploid species Gossypium australe highlights disease resistance and delayed gland morphogenesis.</title>
        <authorList>
            <person name="Cai Y."/>
            <person name="Cai X."/>
            <person name="Wang Q."/>
            <person name="Wang P."/>
            <person name="Zhang Y."/>
            <person name="Cai C."/>
            <person name="Xu Y."/>
            <person name="Wang K."/>
            <person name="Zhou Z."/>
            <person name="Wang C."/>
            <person name="Geng S."/>
            <person name="Li B."/>
            <person name="Dong Q."/>
            <person name="Hou Y."/>
            <person name="Wang H."/>
            <person name="Ai P."/>
            <person name="Liu Z."/>
            <person name="Yi F."/>
            <person name="Sun M."/>
            <person name="An G."/>
            <person name="Cheng J."/>
            <person name="Zhang Y."/>
            <person name="Shi Q."/>
            <person name="Xie Y."/>
            <person name="Shi X."/>
            <person name="Chang Y."/>
            <person name="Huang F."/>
            <person name="Chen Y."/>
            <person name="Hong S."/>
            <person name="Mi L."/>
            <person name="Sun Q."/>
            <person name="Zhang L."/>
            <person name="Zhou B."/>
            <person name="Peng R."/>
            <person name="Zhang X."/>
            <person name="Liu F."/>
        </authorList>
    </citation>
    <scope>NUCLEOTIDE SEQUENCE [LARGE SCALE GENOMIC DNA]</scope>
    <source>
        <strain evidence="2">cv. PA1801</strain>
    </source>
</reference>
<evidence type="ECO:0008006" key="3">
    <source>
        <dbReference type="Google" id="ProtNLM"/>
    </source>
</evidence>
<name>A0A5B6WZT1_9ROSI</name>
<keyword evidence="2" id="KW-1185">Reference proteome</keyword>
<sequence length="73" mass="8337">MDYDVEERVLMGEEGKKKDIEVKANGCQKASRPTAMKILSWNVRGLGNPQTIRRLRYTLKLHSPNSLLHGDKN</sequence>
<dbReference type="EMBL" id="SMMG02000001">
    <property type="protein sequence ID" value="KAA3486187.1"/>
    <property type="molecule type" value="Genomic_DNA"/>
</dbReference>